<name>S6ADT9_METRE</name>
<evidence type="ECO:0000259" key="1">
    <source>
        <dbReference type="PROSITE" id="PS51750"/>
    </source>
</evidence>
<organism evidence="2 3">
    <name type="scientific">Metapseudomonas resinovorans NBRC 106553</name>
    <dbReference type="NCBI Taxonomy" id="1245471"/>
    <lineage>
        <taxon>Bacteria</taxon>
        <taxon>Pseudomonadati</taxon>
        <taxon>Pseudomonadota</taxon>
        <taxon>Gammaproteobacteria</taxon>
        <taxon>Pseudomonadales</taxon>
        <taxon>Pseudomonadaceae</taxon>
        <taxon>Metapseudomonas</taxon>
    </lineage>
</organism>
<reference evidence="2 3" key="1">
    <citation type="journal article" date="2013" name="Genome Announc.">
        <title>Complete Genome Sequence of the Carbazole Degrader Pseudomonas resinovorans Strain CA10 (NBRC 106553).</title>
        <authorList>
            <person name="Shintani M."/>
            <person name="Hosoyama A."/>
            <person name="Ohji S."/>
            <person name="Tsuchikane K."/>
            <person name="Takarada H."/>
            <person name="Yamazoe A."/>
            <person name="Fujita N."/>
            <person name="Nojiri H."/>
        </authorList>
    </citation>
    <scope>NUCLEOTIDE SEQUENCE [LARGE SCALE GENOMIC DNA]</scope>
    <source>
        <strain evidence="2 3">NBRC 106553</strain>
    </source>
</reference>
<dbReference type="Pfam" id="PF02498">
    <property type="entry name" value="Bro-N"/>
    <property type="match status" value="1"/>
</dbReference>
<keyword evidence="3" id="KW-1185">Reference proteome</keyword>
<evidence type="ECO:0000313" key="3">
    <source>
        <dbReference type="Proteomes" id="UP000015503"/>
    </source>
</evidence>
<dbReference type="HOGENOM" id="CLU_114099_2_0_6"/>
<gene>
    <name evidence="2" type="ORF">PCA10_18750</name>
</gene>
<dbReference type="EMBL" id="AP013068">
    <property type="protein sequence ID" value="BAN47607.1"/>
    <property type="molecule type" value="Genomic_DNA"/>
</dbReference>
<dbReference type="eggNOG" id="COG3617">
    <property type="taxonomic scope" value="Bacteria"/>
</dbReference>
<protein>
    <recommendedName>
        <fullName evidence="1">Bro-N domain-containing protein</fullName>
    </recommendedName>
</protein>
<dbReference type="PROSITE" id="PS51750">
    <property type="entry name" value="BRO_N"/>
    <property type="match status" value="1"/>
</dbReference>
<dbReference type="PANTHER" id="PTHR36180:SF2">
    <property type="entry name" value="BRO FAMILY PROTEIN"/>
    <property type="match status" value="1"/>
</dbReference>
<proteinExistence type="predicted"/>
<dbReference type="AlphaFoldDB" id="S6ADT9"/>
<dbReference type="PATRIC" id="fig|1245471.3.peg.1900"/>
<dbReference type="InterPro" id="IPR003497">
    <property type="entry name" value="BRO_N_domain"/>
</dbReference>
<dbReference type="KEGG" id="pre:PCA10_18750"/>
<accession>S6ADT9</accession>
<dbReference type="Proteomes" id="UP000015503">
    <property type="component" value="Chromosome"/>
</dbReference>
<feature type="domain" description="Bro-N" evidence="1">
    <location>
        <begin position="3"/>
        <end position="110"/>
    </location>
</feature>
<evidence type="ECO:0000313" key="2">
    <source>
        <dbReference type="EMBL" id="BAN47607.1"/>
    </source>
</evidence>
<sequence length="115" mass="13233">MSHRYYETLQFFRHGRLLRATLIGQEPWFAARDLARLLGVSANVRLNDGLDADQWRTGLLRCGRGLVGEELMISESGAYDLILRRFYHPENRNLRQWLTHELIPALRAATRAAAA</sequence>
<dbReference type="PANTHER" id="PTHR36180">
    <property type="entry name" value="DNA-BINDING PROTEIN-RELATED-RELATED"/>
    <property type="match status" value="1"/>
</dbReference>
<dbReference type="SMART" id="SM01040">
    <property type="entry name" value="Bro-N"/>
    <property type="match status" value="1"/>
</dbReference>
<dbReference type="RefSeq" id="WP_016491807.1">
    <property type="nucleotide sequence ID" value="NC_021499.1"/>
</dbReference>
<dbReference type="OrthoDB" id="1042522at2"/>